<dbReference type="OrthoDB" id="693960at2759"/>
<dbReference type="InterPro" id="IPR036576">
    <property type="entry name" value="WRKY_dom_sf"/>
</dbReference>
<dbReference type="InterPro" id="IPR044810">
    <property type="entry name" value="WRKY_plant"/>
</dbReference>
<feature type="domain" description="WRKY" evidence="7">
    <location>
        <begin position="127"/>
        <end position="192"/>
    </location>
</feature>
<keyword evidence="4" id="KW-0804">Transcription</keyword>
<dbReference type="Proteomes" id="UP000541444">
    <property type="component" value="Unassembled WGS sequence"/>
</dbReference>
<keyword evidence="2" id="KW-0805">Transcription regulation</keyword>
<evidence type="ECO:0000313" key="8">
    <source>
        <dbReference type="EMBL" id="KAF6146350.1"/>
    </source>
</evidence>
<organism evidence="8 9">
    <name type="scientific">Kingdonia uniflora</name>
    <dbReference type="NCBI Taxonomy" id="39325"/>
    <lineage>
        <taxon>Eukaryota</taxon>
        <taxon>Viridiplantae</taxon>
        <taxon>Streptophyta</taxon>
        <taxon>Embryophyta</taxon>
        <taxon>Tracheophyta</taxon>
        <taxon>Spermatophyta</taxon>
        <taxon>Magnoliopsida</taxon>
        <taxon>Ranunculales</taxon>
        <taxon>Circaeasteraceae</taxon>
        <taxon>Kingdonia</taxon>
    </lineage>
</organism>
<feature type="region of interest" description="Disordered" evidence="6">
    <location>
        <begin position="75"/>
        <end position="96"/>
    </location>
</feature>
<dbReference type="Pfam" id="PF03106">
    <property type="entry name" value="WRKY"/>
    <property type="match status" value="1"/>
</dbReference>
<sequence>MERHQYKSSHLLAINFSPNPSLHSTTTRMDDEMKWLSLLEDVSDYLLSDPGSSEEESTLSITCTNHVGCASTLSSHPIAKGKGVQPDVRYPNSAPTSTSMKVKFKSGVGKKRKTTDDVVRVAFKTQTEKDVMDDGFKWRKYGKKQVKNNPNPRNYYRCSSVGCSVKKRVERDSEDSSYVITTYDGVHNHESPCVIYYNETPFMVPNGWTLQASHHSSTS</sequence>
<evidence type="ECO:0000256" key="5">
    <source>
        <dbReference type="ARBA" id="ARBA00023242"/>
    </source>
</evidence>
<comment type="subcellular location">
    <subcellularLocation>
        <location evidence="1">Nucleus</location>
    </subcellularLocation>
</comment>
<dbReference type="AlphaFoldDB" id="A0A7J7LUZ1"/>
<dbReference type="FunFam" id="2.20.25.80:FF:000003">
    <property type="entry name" value="WRKY transcription factor 57"/>
    <property type="match status" value="1"/>
</dbReference>
<evidence type="ECO:0000256" key="3">
    <source>
        <dbReference type="ARBA" id="ARBA00023125"/>
    </source>
</evidence>
<dbReference type="GO" id="GO:0003700">
    <property type="term" value="F:DNA-binding transcription factor activity"/>
    <property type="evidence" value="ECO:0007669"/>
    <property type="project" value="InterPro"/>
</dbReference>
<dbReference type="EMBL" id="JACGCM010001990">
    <property type="protein sequence ID" value="KAF6146350.1"/>
    <property type="molecule type" value="Genomic_DNA"/>
</dbReference>
<dbReference type="Gene3D" id="2.20.25.80">
    <property type="entry name" value="WRKY domain"/>
    <property type="match status" value="1"/>
</dbReference>
<evidence type="ECO:0000256" key="4">
    <source>
        <dbReference type="ARBA" id="ARBA00023163"/>
    </source>
</evidence>
<reference evidence="8 9" key="1">
    <citation type="journal article" date="2020" name="IScience">
        <title>Genome Sequencing of the Endangered Kingdonia uniflora (Circaeasteraceae, Ranunculales) Reveals Potential Mechanisms of Evolutionary Specialization.</title>
        <authorList>
            <person name="Sun Y."/>
            <person name="Deng T."/>
            <person name="Zhang A."/>
            <person name="Moore M.J."/>
            <person name="Landis J.B."/>
            <person name="Lin N."/>
            <person name="Zhang H."/>
            <person name="Zhang X."/>
            <person name="Huang J."/>
            <person name="Zhang X."/>
            <person name="Sun H."/>
            <person name="Wang H."/>
        </authorList>
    </citation>
    <scope>NUCLEOTIDE SEQUENCE [LARGE SCALE GENOMIC DNA]</scope>
    <source>
        <strain evidence="8">TB1705</strain>
        <tissue evidence="8">Leaf</tissue>
    </source>
</reference>
<keyword evidence="9" id="KW-1185">Reference proteome</keyword>
<evidence type="ECO:0000256" key="6">
    <source>
        <dbReference type="SAM" id="MobiDB-lite"/>
    </source>
</evidence>
<dbReference type="InterPro" id="IPR003657">
    <property type="entry name" value="WRKY_dom"/>
</dbReference>
<evidence type="ECO:0000256" key="1">
    <source>
        <dbReference type="ARBA" id="ARBA00004123"/>
    </source>
</evidence>
<keyword evidence="3" id="KW-0238">DNA-binding</keyword>
<dbReference type="GO" id="GO:0005634">
    <property type="term" value="C:nucleus"/>
    <property type="evidence" value="ECO:0007669"/>
    <property type="project" value="UniProtKB-SubCell"/>
</dbReference>
<proteinExistence type="predicted"/>
<dbReference type="SMART" id="SM00774">
    <property type="entry name" value="WRKY"/>
    <property type="match status" value="1"/>
</dbReference>
<evidence type="ECO:0000313" key="9">
    <source>
        <dbReference type="Proteomes" id="UP000541444"/>
    </source>
</evidence>
<dbReference type="PANTHER" id="PTHR31221">
    <property type="entry name" value="WRKY TRANSCRIPTION FACTOR PROTEIN 1-RELATED"/>
    <property type="match status" value="1"/>
</dbReference>
<evidence type="ECO:0000259" key="7">
    <source>
        <dbReference type="PROSITE" id="PS50811"/>
    </source>
</evidence>
<protein>
    <recommendedName>
        <fullName evidence="7">WRKY domain-containing protein</fullName>
    </recommendedName>
</protein>
<keyword evidence="5" id="KW-0539">Nucleus</keyword>
<accession>A0A7J7LUZ1</accession>
<comment type="caution">
    <text evidence="8">The sequence shown here is derived from an EMBL/GenBank/DDBJ whole genome shotgun (WGS) entry which is preliminary data.</text>
</comment>
<dbReference type="PANTHER" id="PTHR31221:SF283">
    <property type="entry name" value="WRKY DOMAIN-CONTAINING PROTEIN"/>
    <property type="match status" value="1"/>
</dbReference>
<dbReference type="PROSITE" id="PS50811">
    <property type="entry name" value="WRKY"/>
    <property type="match status" value="1"/>
</dbReference>
<dbReference type="SUPFAM" id="SSF118290">
    <property type="entry name" value="WRKY DNA-binding domain"/>
    <property type="match status" value="1"/>
</dbReference>
<evidence type="ECO:0000256" key="2">
    <source>
        <dbReference type="ARBA" id="ARBA00023015"/>
    </source>
</evidence>
<name>A0A7J7LUZ1_9MAGN</name>
<dbReference type="GO" id="GO:0043565">
    <property type="term" value="F:sequence-specific DNA binding"/>
    <property type="evidence" value="ECO:0007669"/>
    <property type="project" value="InterPro"/>
</dbReference>
<gene>
    <name evidence="8" type="ORF">GIB67_020444</name>
</gene>